<keyword evidence="3" id="KW-1185">Reference proteome</keyword>
<dbReference type="EMBL" id="KZ013306">
    <property type="protein sequence ID" value="PIO13927.1"/>
    <property type="molecule type" value="Genomic_DNA"/>
</dbReference>
<name>A0A2G9QEA6_AQUCT</name>
<feature type="domain" description="MADF" evidence="1">
    <location>
        <begin position="38"/>
        <end position="76"/>
    </location>
</feature>
<reference evidence="3" key="1">
    <citation type="journal article" date="2017" name="Nat. Commun.">
        <title>The North American bullfrog draft genome provides insight into hormonal regulation of long noncoding RNA.</title>
        <authorList>
            <person name="Hammond S.A."/>
            <person name="Warren R.L."/>
            <person name="Vandervalk B.P."/>
            <person name="Kucuk E."/>
            <person name="Khan H."/>
            <person name="Gibb E.A."/>
            <person name="Pandoh P."/>
            <person name="Kirk H."/>
            <person name="Zhao Y."/>
            <person name="Jones M."/>
            <person name="Mungall A.J."/>
            <person name="Coope R."/>
            <person name="Pleasance S."/>
            <person name="Moore R.A."/>
            <person name="Holt R.A."/>
            <person name="Round J.M."/>
            <person name="Ohora S."/>
            <person name="Walle B.V."/>
            <person name="Veldhoen N."/>
            <person name="Helbing C.C."/>
            <person name="Birol I."/>
        </authorList>
    </citation>
    <scope>NUCLEOTIDE SEQUENCE [LARGE SCALE GENOMIC DNA]</scope>
</reference>
<evidence type="ECO:0000313" key="2">
    <source>
        <dbReference type="EMBL" id="PIO13927.1"/>
    </source>
</evidence>
<dbReference type="OrthoDB" id="8195247at2759"/>
<proteinExistence type="predicted"/>
<sequence>MRLSYVRFLSGGRSNGSDNRYNKEKMDPFNYEDFIPIFIDMYREMPYLWQVNHPFYNNKPKRKTALDQLLEFVKPVIPTSPI</sequence>
<evidence type="ECO:0000259" key="1">
    <source>
        <dbReference type="Pfam" id="PF10545"/>
    </source>
</evidence>
<gene>
    <name evidence="2" type="ORF">AB205_0173760</name>
</gene>
<dbReference type="Pfam" id="PF10545">
    <property type="entry name" value="MADF_DNA_bdg"/>
    <property type="match status" value="1"/>
</dbReference>
<dbReference type="Proteomes" id="UP000228934">
    <property type="component" value="Unassembled WGS sequence"/>
</dbReference>
<evidence type="ECO:0000313" key="3">
    <source>
        <dbReference type="Proteomes" id="UP000228934"/>
    </source>
</evidence>
<accession>A0A2G9QEA6</accession>
<dbReference type="InterPro" id="IPR006578">
    <property type="entry name" value="MADF-dom"/>
</dbReference>
<dbReference type="AlphaFoldDB" id="A0A2G9QEA6"/>
<organism evidence="2 3">
    <name type="scientific">Aquarana catesbeiana</name>
    <name type="common">American bullfrog</name>
    <name type="synonym">Rana catesbeiana</name>
    <dbReference type="NCBI Taxonomy" id="8400"/>
    <lineage>
        <taxon>Eukaryota</taxon>
        <taxon>Metazoa</taxon>
        <taxon>Chordata</taxon>
        <taxon>Craniata</taxon>
        <taxon>Vertebrata</taxon>
        <taxon>Euteleostomi</taxon>
        <taxon>Amphibia</taxon>
        <taxon>Batrachia</taxon>
        <taxon>Anura</taxon>
        <taxon>Neobatrachia</taxon>
        <taxon>Ranoidea</taxon>
        <taxon>Ranidae</taxon>
        <taxon>Aquarana</taxon>
    </lineage>
</organism>
<protein>
    <recommendedName>
        <fullName evidence="1">MADF domain-containing protein</fullName>
    </recommendedName>
</protein>